<protein>
    <recommendedName>
        <fullName evidence="4">acid phosphatase</fullName>
        <ecNumber evidence="4">3.1.3.2</ecNumber>
    </recommendedName>
</protein>
<dbReference type="InterPro" id="IPR001011">
    <property type="entry name" value="Acid_Pase_classA_bac"/>
</dbReference>
<dbReference type="Pfam" id="PF01569">
    <property type="entry name" value="PAP2"/>
    <property type="match status" value="1"/>
</dbReference>
<dbReference type="InterPro" id="IPR018296">
    <property type="entry name" value="Acid_Pase_classA_bac_CS"/>
</dbReference>
<evidence type="ECO:0000256" key="1">
    <source>
        <dbReference type="ARBA" id="ARBA00000032"/>
    </source>
</evidence>
<reference evidence="10 11" key="1">
    <citation type="submission" date="2020-01" db="EMBL/GenBank/DDBJ databases">
        <title>Investigation of new actinobacteria for the biodesulphurisation of diesel fuel.</title>
        <authorList>
            <person name="Athi Narayanan S.M."/>
        </authorList>
    </citation>
    <scope>NUCLEOTIDE SEQUENCE [LARGE SCALE GENOMIC DNA]</scope>
    <source>
        <strain evidence="10 11">213E</strain>
    </source>
</reference>
<keyword evidence="5 8" id="KW-0732">Signal</keyword>
<dbReference type="GO" id="GO:0003993">
    <property type="term" value="F:acid phosphatase activity"/>
    <property type="evidence" value="ECO:0007669"/>
    <property type="project" value="UniProtKB-EC"/>
</dbReference>
<comment type="subcellular location">
    <subcellularLocation>
        <location evidence="2">Periplasm</location>
    </subcellularLocation>
</comment>
<accession>A0A7K3LLA9</accession>
<dbReference type="GO" id="GO:0030288">
    <property type="term" value="C:outer membrane-bounded periplasmic space"/>
    <property type="evidence" value="ECO:0007669"/>
    <property type="project" value="InterPro"/>
</dbReference>
<evidence type="ECO:0000313" key="11">
    <source>
        <dbReference type="Proteomes" id="UP000466307"/>
    </source>
</evidence>
<evidence type="ECO:0000313" key="10">
    <source>
        <dbReference type="EMBL" id="NDK88317.1"/>
    </source>
</evidence>
<comment type="catalytic activity">
    <reaction evidence="1">
        <text>a phosphate monoester + H2O = an alcohol + phosphate</text>
        <dbReference type="Rhea" id="RHEA:15017"/>
        <dbReference type="ChEBI" id="CHEBI:15377"/>
        <dbReference type="ChEBI" id="CHEBI:30879"/>
        <dbReference type="ChEBI" id="CHEBI:43474"/>
        <dbReference type="ChEBI" id="CHEBI:67140"/>
        <dbReference type="EC" id="3.1.3.2"/>
    </reaction>
</comment>
<evidence type="ECO:0000256" key="5">
    <source>
        <dbReference type="ARBA" id="ARBA00022729"/>
    </source>
</evidence>
<organism evidence="10 11">
    <name type="scientific">Gordonia desulfuricans</name>
    <dbReference type="NCBI Taxonomy" id="89051"/>
    <lineage>
        <taxon>Bacteria</taxon>
        <taxon>Bacillati</taxon>
        <taxon>Actinomycetota</taxon>
        <taxon>Actinomycetes</taxon>
        <taxon>Mycobacteriales</taxon>
        <taxon>Gordoniaceae</taxon>
        <taxon>Gordonia</taxon>
    </lineage>
</organism>
<evidence type="ECO:0000256" key="7">
    <source>
        <dbReference type="ARBA" id="ARBA00022801"/>
    </source>
</evidence>
<comment type="similarity">
    <text evidence="3">Belongs to the class A bacterial acid phosphatase family.</text>
</comment>
<dbReference type="AlphaFoldDB" id="A0A7K3LLA9"/>
<keyword evidence="6" id="KW-0574">Periplasm</keyword>
<feature type="chain" id="PRO_5029525418" description="acid phosphatase" evidence="8">
    <location>
        <begin position="30"/>
        <end position="380"/>
    </location>
</feature>
<evidence type="ECO:0000256" key="6">
    <source>
        <dbReference type="ARBA" id="ARBA00022764"/>
    </source>
</evidence>
<evidence type="ECO:0000259" key="9">
    <source>
        <dbReference type="SMART" id="SM00014"/>
    </source>
</evidence>
<comment type="caution">
    <text evidence="10">The sequence shown here is derived from an EMBL/GenBank/DDBJ whole genome shotgun (WGS) entry which is preliminary data.</text>
</comment>
<gene>
    <name evidence="10" type="ORF">GYA93_01770</name>
</gene>
<dbReference type="SMART" id="SM00014">
    <property type="entry name" value="acidPPc"/>
    <property type="match status" value="1"/>
</dbReference>
<keyword evidence="7" id="KW-0378">Hydrolase</keyword>
<evidence type="ECO:0000256" key="4">
    <source>
        <dbReference type="ARBA" id="ARBA00012646"/>
    </source>
</evidence>
<keyword evidence="11" id="KW-1185">Reference proteome</keyword>
<dbReference type="InterPro" id="IPR000326">
    <property type="entry name" value="PAP2/HPO"/>
</dbReference>
<sequence>MMAMSLRVRSVLLSVVTLLALIGVGTAQAAPAPAVAPAGFSTAQLVGPYPSDIPPGGTYLPELDGFTYLREHRPDIIKQNLATVIATNNSATKAQQADAIAINYDDRLISLSEALGTKVGSTFRALLADGRLPKAAALAEGDTARAGIPMGTTLLEKTFYNNPRPFIVAPNQIKRYDRPGGHLYAEVATNGSYPSGHTSMAYWKGALLAYWLPELGPQIFARASQIGQSRMVLGVHYPLDVMGGRIMGTAIAAERLADPAFKKLIDEAGTQLRAQLTAALGSPIATAIAADSGHLPTSQATGEFRERMTYGFARIAPDQRNAIPAEAAGLLKTRFPNLSDAQRLEILRRTAIPAGYPLDQAGADGGWLRIDLAAAYAAAP</sequence>
<dbReference type="SUPFAM" id="SSF48317">
    <property type="entry name" value="Acid phosphatase/Vanadium-dependent haloperoxidase"/>
    <property type="match status" value="1"/>
</dbReference>
<dbReference type="EC" id="3.1.3.2" evidence="4"/>
<proteinExistence type="inferred from homology"/>
<evidence type="ECO:0000256" key="8">
    <source>
        <dbReference type="SAM" id="SignalP"/>
    </source>
</evidence>
<dbReference type="PROSITE" id="PS01157">
    <property type="entry name" value="ACID_PHOSPH_CL_A"/>
    <property type="match status" value="1"/>
</dbReference>
<dbReference type="CDD" id="cd03397">
    <property type="entry name" value="PAP2_acid_phosphatase"/>
    <property type="match status" value="1"/>
</dbReference>
<dbReference type="Gene3D" id="1.20.144.10">
    <property type="entry name" value="Phosphatidic acid phosphatase type 2/haloperoxidase"/>
    <property type="match status" value="1"/>
</dbReference>
<feature type="domain" description="Phosphatidic acid phosphatase type 2/haloperoxidase" evidence="9">
    <location>
        <begin position="132"/>
        <end position="256"/>
    </location>
</feature>
<name>A0A7K3LLA9_9ACTN</name>
<evidence type="ECO:0000256" key="2">
    <source>
        <dbReference type="ARBA" id="ARBA00004418"/>
    </source>
</evidence>
<feature type="signal peptide" evidence="8">
    <location>
        <begin position="1"/>
        <end position="29"/>
    </location>
</feature>
<dbReference type="InterPro" id="IPR036938">
    <property type="entry name" value="PAP2/HPO_sf"/>
</dbReference>
<dbReference type="EMBL" id="JAADZU010000003">
    <property type="protein sequence ID" value="NDK88317.1"/>
    <property type="molecule type" value="Genomic_DNA"/>
</dbReference>
<evidence type="ECO:0000256" key="3">
    <source>
        <dbReference type="ARBA" id="ARBA00009017"/>
    </source>
</evidence>
<dbReference type="Proteomes" id="UP000466307">
    <property type="component" value="Unassembled WGS sequence"/>
</dbReference>